<feature type="binding site" evidence="9">
    <location>
        <position position="225"/>
    </location>
    <ligand>
        <name>Zn(2+)</name>
        <dbReference type="ChEBI" id="CHEBI:29105"/>
        <note>catalytic</note>
    </ligand>
</feature>
<comment type="similarity">
    <text evidence="9">Belongs to the peptidase M15D family.</text>
</comment>
<evidence type="ECO:0000313" key="11">
    <source>
        <dbReference type="Proteomes" id="UP000261284"/>
    </source>
</evidence>
<dbReference type="CDD" id="cd14840">
    <property type="entry name" value="D-Ala-D-Ala_dipeptidase_Aad"/>
    <property type="match status" value="1"/>
</dbReference>
<dbReference type="GO" id="GO:0008270">
    <property type="term" value="F:zinc ion binding"/>
    <property type="evidence" value="ECO:0007669"/>
    <property type="project" value="UniProtKB-UniRule"/>
</dbReference>
<keyword evidence="3 9" id="KW-0479">Metal-binding</keyword>
<reference evidence="10 11" key="1">
    <citation type="submission" date="2018-08" db="EMBL/GenBank/DDBJ databases">
        <title>Chitinophagaceae sp. K23C18032701, a novel bacterium isolated from forest soil.</title>
        <authorList>
            <person name="Wang C."/>
        </authorList>
    </citation>
    <scope>NUCLEOTIDE SEQUENCE [LARGE SCALE GENOMIC DNA]</scope>
    <source>
        <strain evidence="10 11">K23C18032701</strain>
    </source>
</reference>
<evidence type="ECO:0000256" key="4">
    <source>
        <dbReference type="ARBA" id="ARBA00022801"/>
    </source>
</evidence>
<keyword evidence="7 9" id="KW-0482">Metalloprotease</keyword>
<protein>
    <recommendedName>
        <fullName evidence="9">D-alanyl-D-alanine dipeptidase</fullName>
        <shortName evidence="9">D-Ala-D-Ala dipeptidase</shortName>
        <ecNumber evidence="9">3.4.13.22</ecNumber>
    </recommendedName>
</protein>
<feature type="binding site" evidence="9">
    <location>
        <position position="164"/>
    </location>
    <ligand>
        <name>Zn(2+)</name>
        <dbReference type="ChEBI" id="CHEBI:29105"/>
        <note>catalytic</note>
    </ligand>
</feature>
<sequence>MTDIEPNKQGMKNNYFRYVLGCCISVIFIQCRGQHPNAVPVNTRPVVVNSYSAYSAAAAADSNQLMVNLVNYISPLITDWKYATDSNFTHTVLYTNPAAFARLPAARALQQVQAALTKKGLSLKFYDAYRPYAVTQQMWAVVPDDRYAANPAKGSGHNRGAAFDVSIVELSTGRELPMPTPFDDFTEKAHHDYMQLPANVLANRQLLKTVMEKYGFTALSTEWWHYSLPNAAARFPLLNLSFDDLRKTK</sequence>
<proteinExistence type="inferred from homology"/>
<dbReference type="PANTHER" id="PTHR43126">
    <property type="entry name" value="D-ALANYL-D-ALANINE DIPEPTIDASE"/>
    <property type="match status" value="1"/>
</dbReference>
<dbReference type="Proteomes" id="UP000261284">
    <property type="component" value="Unassembled WGS sequence"/>
</dbReference>
<dbReference type="GO" id="GO:0008237">
    <property type="term" value="F:metallopeptidase activity"/>
    <property type="evidence" value="ECO:0007669"/>
    <property type="project" value="UniProtKB-KW"/>
</dbReference>
<keyword evidence="4 9" id="KW-0378">Hydrolase</keyword>
<dbReference type="HAMAP" id="MF_01924">
    <property type="entry name" value="A_A_dipeptidase"/>
    <property type="match status" value="1"/>
</dbReference>
<accession>A0A3E1NLE3</accession>
<gene>
    <name evidence="10" type="ORF">DXN05_08250</name>
</gene>
<dbReference type="SUPFAM" id="SSF55166">
    <property type="entry name" value="Hedgehog/DD-peptidase"/>
    <property type="match status" value="1"/>
</dbReference>
<dbReference type="GO" id="GO:0160237">
    <property type="term" value="F:D-Ala-D-Ala dipeptidase activity"/>
    <property type="evidence" value="ECO:0007669"/>
    <property type="project" value="UniProtKB-EC"/>
</dbReference>
<evidence type="ECO:0000256" key="9">
    <source>
        <dbReference type="HAMAP-Rule" id="MF_01924"/>
    </source>
</evidence>
<feature type="binding site" evidence="9">
    <location>
        <position position="157"/>
    </location>
    <ligand>
        <name>Zn(2+)</name>
        <dbReference type="ChEBI" id="CHEBI:29105"/>
        <note>catalytic</note>
    </ligand>
</feature>
<dbReference type="AlphaFoldDB" id="A0A3E1NLE3"/>
<name>A0A3E1NLE3_9BACT</name>
<dbReference type="EC" id="3.4.13.22" evidence="9"/>
<evidence type="ECO:0000256" key="7">
    <source>
        <dbReference type="ARBA" id="ARBA00023049"/>
    </source>
</evidence>
<comment type="catalytic activity">
    <reaction evidence="1 9">
        <text>D-alanyl-D-alanine + H2O = 2 D-alanine</text>
        <dbReference type="Rhea" id="RHEA:20661"/>
        <dbReference type="ChEBI" id="CHEBI:15377"/>
        <dbReference type="ChEBI" id="CHEBI:57416"/>
        <dbReference type="ChEBI" id="CHEBI:57822"/>
        <dbReference type="EC" id="3.4.13.22"/>
    </reaction>
</comment>
<dbReference type="Gene3D" id="3.30.1380.10">
    <property type="match status" value="1"/>
</dbReference>
<evidence type="ECO:0000313" key="10">
    <source>
        <dbReference type="EMBL" id="RFM28760.1"/>
    </source>
</evidence>
<evidence type="ECO:0000256" key="8">
    <source>
        <dbReference type="ARBA" id="ARBA00023316"/>
    </source>
</evidence>
<dbReference type="InterPro" id="IPR000755">
    <property type="entry name" value="A_A_dipeptidase"/>
</dbReference>
<comment type="caution">
    <text evidence="10">The sequence shown here is derived from an EMBL/GenBank/DDBJ whole genome shotgun (WGS) entry which is preliminary data.</text>
</comment>
<keyword evidence="2 9" id="KW-0645">Protease</keyword>
<dbReference type="Pfam" id="PF01427">
    <property type="entry name" value="Peptidase_M15"/>
    <property type="match status" value="1"/>
</dbReference>
<dbReference type="GO" id="GO:0071555">
    <property type="term" value="P:cell wall organization"/>
    <property type="evidence" value="ECO:0007669"/>
    <property type="project" value="UniProtKB-KW"/>
</dbReference>
<feature type="active site" description="Proton donor/acceptor" evidence="9">
    <location>
        <position position="222"/>
    </location>
</feature>
<evidence type="ECO:0000256" key="2">
    <source>
        <dbReference type="ARBA" id="ARBA00022670"/>
    </source>
</evidence>
<keyword evidence="6 9" id="KW-0224">Dipeptidase</keyword>
<keyword evidence="11" id="KW-1185">Reference proteome</keyword>
<evidence type="ECO:0000256" key="1">
    <source>
        <dbReference type="ARBA" id="ARBA00001362"/>
    </source>
</evidence>
<evidence type="ECO:0000256" key="6">
    <source>
        <dbReference type="ARBA" id="ARBA00022997"/>
    </source>
</evidence>
<organism evidence="10 11">
    <name type="scientific">Deminuibacter soli</name>
    <dbReference type="NCBI Taxonomy" id="2291815"/>
    <lineage>
        <taxon>Bacteria</taxon>
        <taxon>Pseudomonadati</taxon>
        <taxon>Bacteroidota</taxon>
        <taxon>Chitinophagia</taxon>
        <taxon>Chitinophagales</taxon>
        <taxon>Chitinophagaceae</taxon>
        <taxon>Deminuibacter</taxon>
    </lineage>
</organism>
<keyword evidence="5 9" id="KW-0862">Zinc</keyword>
<dbReference type="InterPro" id="IPR009045">
    <property type="entry name" value="Zn_M74/Hedgehog-like"/>
</dbReference>
<keyword evidence="8" id="KW-0961">Cell wall biogenesis/degradation</keyword>
<evidence type="ECO:0000256" key="3">
    <source>
        <dbReference type="ARBA" id="ARBA00022723"/>
    </source>
</evidence>
<dbReference type="EMBL" id="QTJU01000002">
    <property type="protein sequence ID" value="RFM28760.1"/>
    <property type="molecule type" value="Genomic_DNA"/>
</dbReference>
<evidence type="ECO:0000256" key="5">
    <source>
        <dbReference type="ARBA" id="ARBA00022833"/>
    </source>
</evidence>
<dbReference type="GO" id="GO:0006508">
    <property type="term" value="P:proteolysis"/>
    <property type="evidence" value="ECO:0007669"/>
    <property type="project" value="UniProtKB-KW"/>
</dbReference>
<dbReference type="PANTHER" id="PTHR43126:SF1">
    <property type="entry name" value="D-ALANYL-D-ALANINE DIPEPTIDASE"/>
    <property type="match status" value="1"/>
</dbReference>
<feature type="site" description="Transition state stabilizer" evidence="9">
    <location>
        <position position="130"/>
    </location>
</feature>
<comment type="cofactor">
    <cofactor evidence="9">
        <name>Zn(2+)</name>
        <dbReference type="ChEBI" id="CHEBI:29105"/>
    </cofactor>
    <text evidence="9">Binds 1 zinc ion per subunit.</text>
</comment>
<comment type="function">
    <text evidence="9">Catalyzes hydrolysis of the D-alanyl-D-alanine dipeptide.</text>
</comment>